<keyword evidence="18" id="KW-0325">Glycoprotein</keyword>
<keyword evidence="17" id="KW-0675">Receptor</keyword>
<evidence type="ECO:0000313" key="25">
    <source>
        <dbReference type="EMBL" id="KAH9316103.1"/>
    </source>
</evidence>
<comment type="similarity">
    <text evidence="22">Belongs to the protein kinase superfamily.</text>
</comment>
<comment type="subcellular location">
    <subcellularLocation>
        <location evidence="1">Cell membrane</location>
        <topology evidence="1">Single-pass membrane protein</topology>
    </subcellularLocation>
</comment>
<dbReference type="FunFam" id="3.30.200.20:FF:000661">
    <property type="entry name" value="Serine-threonine protein kinase plant-type"/>
    <property type="match status" value="1"/>
</dbReference>
<comment type="caution">
    <text evidence="25">The sequence shown here is derived from an EMBL/GenBank/DDBJ whole genome shotgun (WGS) entry which is preliminary data.</text>
</comment>
<dbReference type="PROSITE" id="PS00108">
    <property type="entry name" value="PROTEIN_KINASE_ST"/>
    <property type="match status" value="1"/>
</dbReference>
<feature type="domain" description="Protein kinase" evidence="24">
    <location>
        <begin position="187"/>
        <end position="438"/>
    </location>
</feature>
<evidence type="ECO:0000256" key="12">
    <source>
        <dbReference type="ARBA" id="ARBA00022741"/>
    </source>
</evidence>
<keyword evidence="6" id="KW-0597">Phosphoprotein</keyword>
<evidence type="ECO:0000256" key="16">
    <source>
        <dbReference type="ARBA" id="ARBA00023136"/>
    </source>
</evidence>
<dbReference type="GO" id="GO:0005886">
    <property type="term" value="C:plasma membrane"/>
    <property type="evidence" value="ECO:0007669"/>
    <property type="project" value="UniProtKB-SubCell"/>
</dbReference>
<protein>
    <recommendedName>
        <fullName evidence="3">non-specific serine/threonine protein kinase</fullName>
        <ecNumber evidence="3">2.7.11.1</ecNumber>
    </recommendedName>
</protein>
<evidence type="ECO:0000256" key="18">
    <source>
        <dbReference type="ARBA" id="ARBA00023180"/>
    </source>
</evidence>
<evidence type="ECO:0000256" key="7">
    <source>
        <dbReference type="ARBA" id="ARBA00022614"/>
    </source>
</evidence>
<keyword evidence="14 21" id="KW-0067">ATP-binding</keyword>
<dbReference type="Proteomes" id="UP000824469">
    <property type="component" value="Unassembled WGS sequence"/>
</dbReference>
<dbReference type="InterPro" id="IPR011009">
    <property type="entry name" value="Kinase-like_dom_sf"/>
</dbReference>
<keyword evidence="11" id="KW-0677">Repeat</keyword>
<gene>
    <name evidence="25" type="ORF">KI387_024730</name>
</gene>
<keyword evidence="5 22" id="KW-0723">Serine/threonine-protein kinase</keyword>
<evidence type="ECO:0000256" key="8">
    <source>
        <dbReference type="ARBA" id="ARBA00022679"/>
    </source>
</evidence>
<dbReference type="SMART" id="SM00220">
    <property type="entry name" value="S_TKc"/>
    <property type="match status" value="1"/>
</dbReference>
<evidence type="ECO:0000256" key="23">
    <source>
        <dbReference type="SAM" id="Phobius"/>
    </source>
</evidence>
<proteinExistence type="inferred from homology"/>
<dbReference type="InterPro" id="IPR001245">
    <property type="entry name" value="Ser-Thr/Tyr_kinase_cat_dom"/>
</dbReference>
<evidence type="ECO:0000256" key="17">
    <source>
        <dbReference type="ARBA" id="ARBA00023170"/>
    </source>
</evidence>
<sequence>MDKVQAIDISANRITGHIPNAIGSCVALDQYLNLSFNKIEGMIPDSIGKLQNLQDLDLSFNNLSGKIPMSLGALKKLQHLNISTNKLSGEVPKDGVFKNLGASSFVGNLGLCGQWENLTPCSLANHKSLKHIKRVVIPIGAVVFFTCCVLMGLSWRFYCKRHPTSPQLELGHQRISYQELLAASDGFIEANLLGVGSFGKVFKGALNDGTMVAIKVLNMQNEDARKSFDRECNVLRRVRHRNLLRIITTYSDPDFKALIFPLMPNGSLEIFLYSAHDQNSEGQVCRLNFIQRLSIVMDIAQGLEYLHHHCFVQVIHCDLKPGNVLLGDDMTAYLIDFGISRLCFGNSIDLGTSTNILKGFIGYISPEYGLSGAVTTKGDVYSYGIVLLEMFTGKKPTSSIFVEGMNLQKWVSRCFPNTIEEVTDDYLLSSDTNNDGDK</sequence>
<dbReference type="Gene3D" id="3.80.10.10">
    <property type="entry name" value="Ribonuclease Inhibitor"/>
    <property type="match status" value="1"/>
</dbReference>
<evidence type="ECO:0000256" key="1">
    <source>
        <dbReference type="ARBA" id="ARBA00004162"/>
    </source>
</evidence>
<keyword evidence="16 23" id="KW-0472">Membrane</keyword>
<comment type="catalytic activity">
    <reaction evidence="19">
        <text>L-threonyl-[protein] + ATP = O-phospho-L-threonyl-[protein] + ADP + H(+)</text>
        <dbReference type="Rhea" id="RHEA:46608"/>
        <dbReference type="Rhea" id="RHEA-COMP:11060"/>
        <dbReference type="Rhea" id="RHEA-COMP:11605"/>
        <dbReference type="ChEBI" id="CHEBI:15378"/>
        <dbReference type="ChEBI" id="CHEBI:30013"/>
        <dbReference type="ChEBI" id="CHEBI:30616"/>
        <dbReference type="ChEBI" id="CHEBI:61977"/>
        <dbReference type="ChEBI" id="CHEBI:456216"/>
        <dbReference type="EC" id="2.7.11.1"/>
    </reaction>
</comment>
<comment type="catalytic activity">
    <reaction evidence="20">
        <text>L-seryl-[protein] + ATP = O-phospho-L-seryl-[protein] + ADP + H(+)</text>
        <dbReference type="Rhea" id="RHEA:17989"/>
        <dbReference type="Rhea" id="RHEA-COMP:9863"/>
        <dbReference type="Rhea" id="RHEA-COMP:11604"/>
        <dbReference type="ChEBI" id="CHEBI:15378"/>
        <dbReference type="ChEBI" id="CHEBI:29999"/>
        <dbReference type="ChEBI" id="CHEBI:30616"/>
        <dbReference type="ChEBI" id="CHEBI:83421"/>
        <dbReference type="ChEBI" id="CHEBI:456216"/>
        <dbReference type="EC" id="2.7.11.1"/>
    </reaction>
</comment>
<dbReference type="InterPro" id="IPR017441">
    <property type="entry name" value="Protein_kinase_ATP_BS"/>
</dbReference>
<dbReference type="InterPro" id="IPR001611">
    <property type="entry name" value="Leu-rich_rpt"/>
</dbReference>
<dbReference type="Gene3D" id="1.10.510.10">
    <property type="entry name" value="Transferase(Phosphotransferase) domain 1"/>
    <property type="match status" value="1"/>
</dbReference>
<evidence type="ECO:0000259" key="24">
    <source>
        <dbReference type="PROSITE" id="PS50011"/>
    </source>
</evidence>
<evidence type="ECO:0000256" key="5">
    <source>
        <dbReference type="ARBA" id="ARBA00022527"/>
    </source>
</evidence>
<dbReference type="GO" id="GO:0005524">
    <property type="term" value="F:ATP binding"/>
    <property type="evidence" value="ECO:0007669"/>
    <property type="project" value="UniProtKB-UniRule"/>
</dbReference>
<dbReference type="EMBL" id="JAHRHJ020000005">
    <property type="protein sequence ID" value="KAH9316103.1"/>
    <property type="molecule type" value="Genomic_DNA"/>
</dbReference>
<dbReference type="PANTHER" id="PTHR27008">
    <property type="entry name" value="OS04G0122200 PROTEIN"/>
    <property type="match status" value="1"/>
</dbReference>
<keyword evidence="12 21" id="KW-0547">Nucleotide-binding</keyword>
<dbReference type="PANTHER" id="PTHR27008:SF281">
    <property type="entry name" value="OS06G0186100 PROTEIN"/>
    <property type="match status" value="1"/>
</dbReference>
<evidence type="ECO:0000256" key="4">
    <source>
        <dbReference type="ARBA" id="ARBA00022475"/>
    </source>
</evidence>
<keyword evidence="8" id="KW-0808">Transferase</keyword>
<dbReference type="PROSITE" id="PS50011">
    <property type="entry name" value="PROTEIN_KINASE_DOM"/>
    <property type="match status" value="1"/>
</dbReference>
<dbReference type="Pfam" id="PF13855">
    <property type="entry name" value="LRR_8"/>
    <property type="match status" value="1"/>
</dbReference>
<dbReference type="PRINTS" id="PR00019">
    <property type="entry name" value="LEURICHRPT"/>
</dbReference>
<evidence type="ECO:0000256" key="21">
    <source>
        <dbReference type="PROSITE-ProRule" id="PRU10141"/>
    </source>
</evidence>
<evidence type="ECO:0000256" key="13">
    <source>
        <dbReference type="ARBA" id="ARBA00022777"/>
    </source>
</evidence>
<keyword evidence="7" id="KW-0433">Leucine-rich repeat</keyword>
<organism evidence="25 26">
    <name type="scientific">Taxus chinensis</name>
    <name type="common">Chinese yew</name>
    <name type="synonym">Taxus wallichiana var. chinensis</name>
    <dbReference type="NCBI Taxonomy" id="29808"/>
    <lineage>
        <taxon>Eukaryota</taxon>
        <taxon>Viridiplantae</taxon>
        <taxon>Streptophyta</taxon>
        <taxon>Embryophyta</taxon>
        <taxon>Tracheophyta</taxon>
        <taxon>Spermatophyta</taxon>
        <taxon>Pinopsida</taxon>
        <taxon>Pinidae</taxon>
        <taxon>Conifers II</taxon>
        <taxon>Cupressales</taxon>
        <taxon>Taxaceae</taxon>
        <taxon>Taxus</taxon>
    </lineage>
</organism>
<evidence type="ECO:0000256" key="15">
    <source>
        <dbReference type="ARBA" id="ARBA00022989"/>
    </source>
</evidence>
<evidence type="ECO:0000256" key="19">
    <source>
        <dbReference type="ARBA" id="ARBA00047899"/>
    </source>
</evidence>
<dbReference type="AlphaFoldDB" id="A0AA38G7A1"/>
<evidence type="ECO:0000256" key="14">
    <source>
        <dbReference type="ARBA" id="ARBA00022840"/>
    </source>
</evidence>
<keyword evidence="4" id="KW-1003">Cell membrane</keyword>
<feature type="non-terminal residue" evidence="25">
    <location>
        <position position="1"/>
    </location>
</feature>
<dbReference type="Pfam" id="PF07714">
    <property type="entry name" value="PK_Tyr_Ser-Thr"/>
    <property type="match status" value="1"/>
</dbReference>
<name>A0AA38G7A1_TAXCH</name>
<keyword evidence="9 23" id="KW-0812">Transmembrane</keyword>
<evidence type="ECO:0000256" key="9">
    <source>
        <dbReference type="ARBA" id="ARBA00022692"/>
    </source>
</evidence>
<evidence type="ECO:0000256" key="20">
    <source>
        <dbReference type="ARBA" id="ARBA00048679"/>
    </source>
</evidence>
<evidence type="ECO:0000256" key="2">
    <source>
        <dbReference type="ARBA" id="ARBA00009592"/>
    </source>
</evidence>
<evidence type="ECO:0000256" key="3">
    <source>
        <dbReference type="ARBA" id="ARBA00012513"/>
    </source>
</evidence>
<evidence type="ECO:0000256" key="22">
    <source>
        <dbReference type="RuleBase" id="RU000304"/>
    </source>
</evidence>
<evidence type="ECO:0000256" key="10">
    <source>
        <dbReference type="ARBA" id="ARBA00022729"/>
    </source>
</evidence>
<evidence type="ECO:0000256" key="11">
    <source>
        <dbReference type="ARBA" id="ARBA00022737"/>
    </source>
</evidence>
<keyword evidence="10" id="KW-0732">Signal</keyword>
<dbReference type="Pfam" id="PF00560">
    <property type="entry name" value="LRR_1"/>
    <property type="match status" value="1"/>
</dbReference>
<dbReference type="InterPro" id="IPR008271">
    <property type="entry name" value="Ser/Thr_kinase_AS"/>
</dbReference>
<dbReference type="OMA" id="MAYAYLR"/>
<dbReference type="SUPFAM" id="SSF52058">
    <property type="entry name" value="L domain-like"/>
    <property type="match status" value="1"/>
</dbReference>
<feature type="transmembrane region" description="Helical" evidence="23">
    <location>
        <begin position="135"/>
        <end position="158"/>
    </location>
</feature>
<dbReference type="FunFam" id="1.10.510.10:FF:000358">
    <property type="entry name" value="Putative leucine-rich repeat receptor-like serine/threonine-protein kinase"/>
    <property type="match status" value="1"/>
</dbReference>
<dbReference type="PROSITE" id="PS00107">
    <property type="entry name" value="PROTEIN_KINASE_ATP"/>
    <property type="match status" value="1"/>
</dbReference>
<dbReference type="SUPFAM" id="SSF56112">
    <property type="entry name" value="Protein kinase-like (PK-like)"/>
    <property type="match status" value="1"/>
</dbReference>
<dbReference type="FunFam" id="3.80.10.10:FF:000111">
    <property type="entry name" value="LRR receptor-like serine/threonine-protein kinase ERECTA"/>
    <property type="match status" value="1"/>
</dbReference>
<evidence type="ECO:0000256" key="6">
    <source>
        <dbReference type="ARBA" id="ARBA00022553"/>
    </source>
</evidence>
<keyword evidence="15 23" id="KW-1133">Transmembrane helix</keyword>
<feature type="binding site" evidence="21">
    <location>
        <position position="215"/>
    </location>
    <ligand>
        <name>ATP</name>
        <dbReference type="ChEBI" id="CHEBI:30616"/>
    </ligand>
</feature>
<dbReference type="InterPro" id="IPR051809">
    <property type="entry name" value="Plant_receptor-like_S/T_kinase"/>
</dbReference>
<dbReference type="GO" id="GO:0004674">
    <property type="term" value="F:protein serine/threonine kinase activity"/>
    <property type="evidence" value="ECO:0007669"/>
    <property type="project" value="UniProtKB-KW"/>
</dbReference>
<keyword evidence="26" id="KW-1185">Reference proteome</keyword>
<dbReference type="Gene3D" id="3.30.200.20">
    <property type="entry name" value="Phosphorylase Kinase, domain 1"/>
    <property type="match status" value="1"/>
</dbReference>
<comment type="similarity">
    <text evidence="2">Belongs to the RLP family.</text>
</comment>
<dbReference type="InterPro" id="IPR000719">
    <property type="entry name" value="Prot_kinase_dom"/>
</dbReference>
<evidence type="ECO:0000313" key="26">
    <source>
        <dbReference type="Proteomes" id="UP000824469"/>
    </source>
</evidence>
<reference evidence="25 26" key="1">
    <citation type="journal article" date="2021" name="Nat. Plants">
        <title>The Taxus genome provides insights into paclitaxel biosynthesis.</title>
        <authorList>
            <person name="Xiong X."/>
            <person name="Gou J."/>
            <person name="Liao Q."/>
            <person name="Li Y."/>
            <person name="Zhou Q."/>
            <person name="Bi G."/>
            <person name="Li C."/>
            <person name="Du R."/>
            <person name="Wang X."/>
            <person name="Sun T."/>
            <person name="Guo L."/>
            <person name="Liang H."/>
            <person name="Lu P."/>
            <person name="Wu Y."/>
            <person name="Zhang Z."/>
            <person name="Ro D.K."/>
            <person name="Shang Y."/>
            <person name="Huang S."/>
            <person name="Yan J."/>
        </authorList>
    </citation>
    <scope>NUCLEOTIDE SEQUENCE [LARGE SCALE GENOMIC DNA]</scope>
    <source>
        <strain evidence="25">Ta-2019</strain>
    </source>
</reference>
<dbReference type="InterPro" id="IPR032675">
    <property type="entry name" value="LRR_dom_sf"/>
</dbReference>
<dbReference type="EC" id="2.7.11.1" evidence="3"/>
<accession>A0AA38G7A1</accession>
<keyword evidence="13" id="KW-0418">Kinase</keyword>
<dbReference type="PROSITE" id="PS51257">
    <property type="entry name" value="PROKAR_LIPOPROTEIN"/>
    <property type="match status" value="1"/>
</dbReference>